<organism evidence="4 5">
    <name type="scientific">Hoeflea marina</name>
    <dbReference type="NCBI Taxonomy" id="274592"/>
    <lineage>
        <taxon>Bacteria</taxon>
        <taxon>Pseudomonadati</taxon>
        <taxon>Pseudomonadota</taxon>
        <taxon>Alphaproteobacteria</taxon>
        <taxon>Hyphomicrobiales</taxon>
        <taxon>Rhizobiaceae</taxon>
        <taxon>Hoeflea</taxon>
    </lineage>
</organism>
<dbReference type="Pfam" id="PF13508">
    <property type="entry name" value="Acetyltransf_7"/>
    <property type="match status" value="1"/>
</dbReference>
<dbReference type="AlphaFoldDB" id="A0A317PRY4"/>
<feature type="domain" description="N-acetyltransferase" evidence="3">
    <location>
        <begin position="50"/>
        <end position="193"/>
    </location>
</feature>
<evidence type="ECO:0000313" key="4">
    <source>
        <dbReference type="EMBL" id="PWW04233.1"/>
    </source>
</evidence>
<dbReference type="PROSITE" id="PS51186">
    <property type="entry name" value="GNAT"/>
    <property type="match status" value="1"/>
</dbReference>
<dbReference type="Gene3D" id="3.40.630.30">
    <property type="match status" value="1"/>
</dbReference>
<dbReference type="CDD" id="cd04301">
    <property type="entry name" value="NAT_SF"/>
    <property type="match status" value="1"/>
</dbReference>
<gene>
    <name evidence="4" type="ORF">DFR52_101927</name>
</gene>
<keyword evidence="5" id="KW-1185">Reference proteome</keyword>
<accession>A0A317PRY4</accession>
<dbReference type="RefSeq" id="WP_110030689.1">
    <property type="nucleotide sequence ID" value="NZ_QGTR01000001.1"/>
</dbReference>
<dbReference type="InterPro" id="IPR000182">
    <property type="entry name" value="GNAT_dom"/>
</dbReference>
<evidence type="ECO:0000313" key="5">
    <source>
        <dbReference type="Proteomes" id="UP000246352"/>
    </source>
</evidence>
<dbReference type="SUPFAM" id="SSF55729">
    <property type="entry name" value="Acyl-CoA N-acyltransferases (Nat)"/>
    <property type="match status" value="1"/>
</dbReference>
<comment type="caution">
    <text evidence="4">The sequence shown here is derived from an EMBL/GenBank/DDBJ whole genome shotgun (WGS) entry which is preliminary data.</text>
</comment>
<evidence type="ECO:0000256" key="2">
    <source>
        <dbReference type="ARBA" id="ARBA00023315"/>
    </source>
</evidence>
<sequence length="193" mass="21481">MAKPEKPKADKPRSMQATVTHLEMTARLRVVPVLPVNLHATLLRTSRIPLHFYRYLQWRVGREFHWVYRLRMADADLAGIIHAPGTGIWVLGIDGAPAGFFELEGLGEAQVNLAYFGLMPHVRGRGLGPWMLGQAMEAAWQGATTRVTVSTNTLDHSSALQLYQRMGFSPVSQTKAIIRPLSDPEIVALMKAE</sequence>
<dbReference type="PANTHER" id="PTHR43800">
    <property type="entry name" value="PEPTIDYL-LYSINE N-ACETYLTRANSFERASE YJAB"/>
    <property type="match status" value="1"/>
</dbReference>
<dbReference type="Proteomes" id="UP000246352">
    <property type="component" value="Unassembled WGS sequence"/>
</dbReference>
<keyword evidence="1 4" id="KW-0808">Transferase</keyword>
<dbReference type="PANTHER" id="PTHR43800:SF1">
    <property type="entry name" value="PEPTIDYL-LYSINE N-ACETYLTRANSFERASE YJAB"/>
    <property type="match status" value="1"/>
</dbReference>
<dbReference type="InterPro" id="IPR016181">
    <property type="entry name" value="Acyl_CoA_acyltransferase"/>
</dbReference>
<name>A0A317PRY4_9HYPH</name>
<dbReference type="GO" id="GO:0016747">
    <property type="term" value="F:acyltransferase activity, transferring groups other than amino-acyl groups"/>
    <property type="evidence" value="ECO:0007669"/>
    <property type="project" value="InterPro"/>
</dbReference>
<evidence type="ECO:0000259" key="3">
    <source>
        <dbReference type="PROSITE" id="PS51186"/>
    </source>
</evidence>
<dbReference type="EMBL" id="QGTR01000001">
    <property type="protein sequence ID" value="PWW04233.1"/>
    <property type="molecule type" value="Genomic_DNA"/>
</dbReference>
<reference evidence="4 5" key="1">
    <citation type="submission" date="2018-05" db="EMBL/GenBank/DDBJ databases">
        <title>Genomic Encyclopedia of Type Strains, Phase IV (KMG-IV): sequencing the most valuable type-strain genomes for metagenomic binning, comparative biology and taxonomic classification.</title>
        <authorList>
            <person name="Goeker M."/>
        </authorList>
    </citation>
    <scope>NUCLEOTIDE SEQUENCE [LARGE SCALE GENOMIC DNA]</scope>
    <source>
        <strain evidence="4 5">DSM 16791</strain>
    </source>
</reference>
<evidence type="ECO:0000256" key="1">
    <source>
        <dbReference type="ARBA" id="ARBA00022679"/>
    </source>
</evidence>
<protein>
    <submittedName>
        <fullName evidence="4">Acetyltransferase (GNAT) family protein</fullName>
    </submittedName>
</protein>
<dbReference type="OrthoDB" id="275336at2"/>
<proteinExistence type="predicted"/>
<keyword evidence="2" id="KW-0012">Acyltransferase</keyword>